<dbReference type="AlphaFoldDB" id="A0A5D0CN94"/>
<comment type="caution">
    <text evidence="4">The sequence shown here is derived from an EMBL/GenBank/DDBJ whole genome shotgun (WGS) entry which is preliminary data.</text>
</comment>
<gene>
    <name evidence="4" type="ORF">FRY98_20275</name>
</gene>
<dbReference type="Gene3D" id="3.40.50.880">
    <property type="match status" value="1"/>
</dbReference>
<feature type="signal peptide" evidence="2">
    <location>
        <begin position="1"/>
        <end position="31"/>
    </location>
</feature>
<dbReference type="InterPro" id="IPR039975">
    <property type="entry name" value="IFT52"/>
</dbReference>
<feature type="region of interest" description="Disordered" evidence="1">
    <location>
        <begin position="47"/>
        <end position="68"/>
    </location>
</feature>
<feature type="region of interest" description="Disordered" evidence="1">
    <location>
        <begin position="181"/>
        <end position="227"/>
    </location>
</feature>
<reference evidence="4 5" key="1">
    <citation type="submission" date="2019-08" db="EMBL/GenBank/DDBJ databases">
        <title>Genome sequencing of Paenibacillus faecis DSM 23593(T).</title>
        <authorList>
            <person name="Kook J.-K."/>
            <person name="Park S.-N."/>
            <person name="Lim Y.K."/>
        </authorList>
    </citation>
    <scope>NUCLEOTIDE SEQUENCE [LARGE SCALE GENOMIC DNA]</scope>
    <source>
        <strain evidence="4 5">DSM 23593</strain>
    </source>
</reference>
<organism evidence="4 5">
    <name type="scientific">Paenibacillus faecis</name>
    <dbReference type="NCBI Taxonomy" id="862114"/>
    <lineage>
        <taxon>Bacteria</taxon>
        <taxon>Bacillati</taxon>
        <taxon>Bacillota</taxon>
        <taxon>Bacilli</taxon>
        <taxon>Bacillales</taxon>
        <taxon>Paenibacillaceae</taxon>
        <taxon>Paenibacillus</taxon>
    </lineage>
</organism>
<dbReference type="InterPro" id="IPR045939">
    <property type="entry name" value="YhcR_N"/>
</dbReference>
<dbReference type="OrthoDB" id="9801679at2"/>
<dbReference type="CDD" id="cd04486">
    <property type="entry name" value="YhcR_OBF_like"/>
    <property type="match status" value="1"/>
</dbReference>
<evidence type="ECO:0000259" key="3">
    <source>
        <dbReference type="Pfam" id="PF19886"/>
    </source>
</evidence>
<feature type="compositionally biased region" description="Low complexity" evidence="1">
    <location>
        <begin position="208"/>
        <end position="217"/>
    </location>
</feature>
<dbReference type="SUPFAM" id="SSF52317">
    <property type="entry name" value="Class I glutamine amidotransferase-like"/>
    <property type="match status" value="1"/>
</dbReference>
<name>A0A5D0CN94_9BACL</name>
<protein>
    <recommendedName>
        <fullName evidence="3">Endonuclease YhcR N-terminal domain-containing protein</fullName>
    </recommendedName>
</protein>
<dbReference type="Proteomes" id="UP000325218">
    <property type="component" value="Unassembled WGS sequence"/>
</dbReference>
<dbReference type="InterPro" id="IPR029062">
    <property type="entry name" value="Class_I_gatase-like"/>
</dbReference>
<dbReference type="PANTHER" id="PTHR12969">
    <property type="entry name" value="NGD5/OSM-6/IFT52"/>
    <property type="match status" value="1"/>
</dbReference>
<feature type="chain" id="PRO_5023017490" description="Endonuclease YhcR N-terminal domain-containing protein" evidence="2">
    <location>
        <begin position="32"/>
        <end position="1158"/>
    </location>
</feature>
<dbReference type="PANTHER" id="PTHR12969:SF7">
    <property type="entry name" value="INTRAFLAGELLAR TRANSPORT PROTEIN 52 HOMOLOG"/>
    <property type="match status" value="1"/>
</dbReference>
<evidence type="ECO:0000256" key="1">
    <source>
        <dbReference type="SAM" id="MobiDB-lite"/>
    </source>
</evidence>
<keyword evidence="2" id="KW-0732">Signal</keyword>
<dbReference type="RefSeq" id="WP_148455364.1">
    <property type="nucleotide sequence ID" value="NZ_VSDO01000004.1"/>
</dbReference>
<dbReference type="EMBL" id="VSDO01000004">
    <property type="protein sequence ID" value="TYA11483.1"/>
    <property type="molecule type" value="Genomic_DNA"/>
</dbReference>
<dbReference type="CDD" id="cd03143">
    <property type="entry name" value="A4_beta-galactosidase_middle_domain"/>
    <property type="match status" value="1"/>
</dbReference>
<feature type="domain" description="Endonuclease YhcR N-terminal" evidence="3">
    <location>
        <begin position="75"/>
        <end position="180"/>
    </location>
</feature>
<dbReference type="Pfam" id="PF19886">
    <property type="entry name" value="DUF6359"/>
    <property type="match status" value="1"/>
</dbReference>
<feature type="compositionally biased region" description="Gly residues" evidence="1">
    <location>
        <begin position="184"/>
        <end position="205"/>
    </location>
</feature>
<dbReference type="InterPro" id="IPR058094">
    <property type="entry name" value="Ig-like_OmpL47-like"/>
</dbReference>
<dbReference type="NCBIfam" id="NF047446">
    <property type="entry name" value="barrel_OmpL47"/>
    <property type="match status" value="1"/>
</dbReference>
<dbReference type="Gene3D" id="3.30.1920.20">
    <property type="match status" value="1"/>
</dbReference>
<proteinExistence type="predicted"/>
<evidence type="ECO:0000256" key="2">
    <source>
        <dbReference type="SAM" id="SignalP"/>
    </source>
</evidence>
<evidence type="ECO:0000313" key="5">
    <source>
        <dbReference type="Proteomes" id="UP000325218"/>
    </source>
</evidence>
<sequence>MKRARKRRRLNWLLVIAMLVTSLAGALPAAAEEAGQGGAIPAAAASDTLSQTAPVPEQGGTDLAEPAGSSGASISVGAAIAKGNCGEQTVVTGYTVGHATGSLTANFNAPFGNDYNFLLADTPDERDLGKLVNVQVPSGLRGDFGLQGHPELIGRQVTVSGSLNAYNNFPGLKSVNKIELAGGEQPGGEQPGGEQPGGEQPGGEQPGDEQPGGEQPETPALPDGTGKKVLFDHAHAQTAGAADWVIDGAFSDFADGLRAAGFQVDALDRPVPFTFGEAAIIYDTLKNYDVFILPEANIPFKASEQAAIVQYVENGGAVFFISDHYNADRNKNRWDASEVFNGYRRGAYENPAKGMSAEEANSPAMQDVISSDWLADHFGVRFRYNAIGDVNANDIVNPSQSFGITSGVEEVAMHAGSTVAILDPEKAKGVVYVPTGVPAWGNAVDSGVYNGGGRAEGPYAAIGKLGLGKAAFIGDSSPVEDATPKYVREENGQKKKTYDGFKEVDDGIFLVNTVRWLAHDENYTSFAEVPGIELDQPTVLGPEEEPAASVEPKPEPWSAPAAGYKWYDPTTFKPGSYGSSETPQPQPVFGFVHQSRLPANEEFQIRVTADNLLPGLTINDLKVGIYLAGGAQIARFKHADGTWSDYNYSPAFSLTGDALGHAAKELTVQLKPGQAGSANLRLKQGSDNALTKAVTIADVSAEPLPDDKPPVPELASIAEVRQKPDGTKVTVEGVITSEPGVFGGQGFYVQDETAGIYVFQTASGYHAGDRVRISAEKTVYNGEVELENPILIEKKGMAPLPNPIIQSGVDETNQGRLITLENVAIQNLVSASPAGSFEFDAVKADGSSAKVRIDGRTGISQSAFSEAYPTGTRVNVTGIAAIFKGVYQLKPLSLDHVVHFDNAAPVTRAEHNGKAGQNVYNKAQVTVEWVAEDEGGSGLDYTEYRMNEGAWERVAAPLQLKNDGKYVIEYRSVDKAGNVEESKTLYINVDRLGPKVSLNGEKIVMQTADNVPFTVTVEDRASGVKKSTYYLDGKKIADPNRFQPYYLSAGKHTLSVTAADELGHKSFVKFTFEVTMDIDHLDELIDLGMEQKRIKKKEVASLLQAKVAALQKAKTKKEQQIRLNELKLIVLAQSGRGMKSEFALLVYEDLRYIGKQAS</sequence>
<accession>A0A5D0CN94</accession>
<evidence type="ECO:0000313" key="4">
    <source>
        <dbReference type="EMBL" id="TYA11483.1"/>
    </source>
</evidence>
<keyword evidence="5" id="KW-1185">Reference proteome</keyword>